<dbReference type="PROSITE" id="PS50110">
    <property type="entry name" value="RESPONSE_REGULATORY"/>
    <property type="match status" value="1"/>
</dbReference>
<dbReference type="AlphaFoldDB" id="A0A8J3MTF1"/>
<dbReference type="SMART" id="SM00448">
    <property type="entry name" value="REC"/>
    <property type="match status" value="1"/>
</dbReference>
<dbReference type="InterPro" id="IPR050595">
    <property type="entry name" value="Bact_response_regulator"/>
</dbReference>
<dbReference type="Proteomes" id="UP000612362">
    <property type="component" value="Unassembled WGS sequence"/>
</dbReference>
<dbReference type="InterPro" id="IPR001789">
    <property type="entry name" value="Sig_transdc_resp-reg_receiver"/>
</dbReference>
<dbReference type="GO" id="GO:0000160">
    <property type="term" value="P:phosphorelay signal transduction system"/>
    <property type="evidence" value="ECO:0007669"/>
    <property type="project" value="InterPro"/>
</dbReference>
<feature type="domain" description="Response regulatory" evidence="3">
    <location>
        <begin position="15"/>
        <end position="131"/>
    </location>
</feature>
<gene>
    <name evidence="4" type="ORF">KSX_40290</name>
</gene>
<accession>A0A8J3MTF1</accession>
<dbReference type="PANTHER" id="PTHR44591">
    <property type="entry name" value="STRESS RESPONSE REGULATOR PROTEIN 1"/>
    <property type="match status" value="1"/>
</dbReference>
<evidence type="ECO:0000259" key="3">
    <source>
        <dbReference type="PROSITE" id="PS50110"/>
    </source>
</evidence>
<name>A0A8J3MTF1_9CHLR</name>
<keyword evidence="5" id="KW-1185">Reference proteome</keyword>
<dbReference type="Gene3D" id="3.40.50.2300">
    <property type="match status" value="1"/>
</dbReference>
<dbReference type="InterPro" id="IPR011006">
    <property type="entry name" value="CheY-like_superfamily"/>
</dbReference>
<protein>
    <recommendedName>
        <fullName evidence="3">Response regulatory domain-containing protein</fullName>
    </recommendedName>
</protein>
<comment type="caution">
    <text evidence="4">The sequence shown here is derived from an EMBL/GenBank/DDBJ whole genome shotgun (WGS) entry which is preliminary data.</text>
</comment>
<feature type="modified residue" description="4-aspartylphosphate" evidence="2">
    <location>
        <position position="66"/>
    </location>
</feature>
<organism evidence="4 5">
    <name type="scientific">Ktedonospora formicarum</name>
    <dbReference type="NCBI Taxonomy" id="2778364"/>
    <lineage>
        <taxon>Bacteria</taxon>
        <taxon>Bacillati</taxon>
        <taxon>Chloroflexota</taxon>
        <taxon>Ktedonobacteria</taxon>
        <taxon>Ktedonobacterales</taxon>
        <taxon>Ktedonobacteraceae</taxon>
        <taxon>Ktedonospora</taxon>
    </lineage>
</organism>
<evidence type="ECO:0000313" key="5">
    <source>
        <dbReference type="Proteomes" id="UP000612362"/>
    </source>
</evidence>
<dbReference type="CDD" id="cd00156">
    <property type="entry name" value="REC"/>
    <property type="match status" value="1"/>
</dbReference>
<evidence type="ECO:0000313" key="4">
    <source>
        <dbReference type="EMBL" id="GHO45866.1"/>
    </source>
</evidence>
<reference evidence="4" key="1">
    <citation type="submission" date="2020-10" db="EMBL/GenBank/DDBJ databases">
        <title>Taxonomic study of unclassified bacteria belonging to the class Ktedonobacteria.</title>
        <authorList>
            <person name="Yabe S."/>
            <person name="Wang C.M."/>
            <person name="Zheng Y."/>
            <person name="Sakai Y."/>
            <person name="Cavaletti L."/>
            <person name="Monciardini P."/>
            <person name="Donadio S."/>
        </authorList>
    </citation>
    <scope>NUCLEOTIDE SEQUENCE</scope>
    <source>
        <strain evidence="4">SOSP1-1</strain>
    </source>
</reference>
<dbReference type="EMBL" id="BNJF01000002">
    <property type="protein sequence ID" value="GHO45866.1"/>
    <property type="molecule type" value="Genomic_DNA"/>
</dbReference>
<evidence type="ECO:0000256" key="1">
    <source>
        <dbReference type="ARBA" id="ARBA00022553"/>
    </source>
</evidence>
<proteinExistence type="predicted"/>
<dbReference type="PANTHER" id="PTHR44591:SF3">
    <property type="entry name" value="RESPONSE REGULATORY DOMAIN-CONTAINING PROTEIN"/>
    <property type="match status" value="1"/>
</dbReference>
<dbReference type="Pfam" id="PF00072">
    <property type="entry name" value="Response_reg"/>
    <property type="match status" value="1"/>
</dbReference>
<dbReference type="SUPFAM" id="SSF52172">
    <property type="entry name" value="CheY-like"/>
    <property type="match status" value="1"/>
</dbReference>
<keyword evidence="1 2" id="KW-0597">Phosphoprotein</keyword>
<sequence length="157" mass="18111">MNDLSARKRVEMRKRILVVDDDQMMRSALQELLEDEAYEVDTAFDGVDALDHLNSQWNAYDVILLDLTMPRLNGLQFLHKIQQQDPTLLRAIIAFSADEEALEQVACIEIFNTLDKPFDLEVLLELIERAVCDNQELYFTDSQKVTGAPEVSRYPVY</sequence>
<evidence type="ECO:0000256" key="2">
    <source>
        <dbReference type="PROSITE-ProRule" id="PRU00169"/>
    </source>
</evidence>